<evidence type="ECO:0000256" key="2">
    <source>
        <dbReference type="SAM" id="Phobius"/>
    </source>
</evidence>
<dbReference type="InterPro" id="IPR039720">
    <property type="entry name" value="TMEM94"/>
</dbReference>
<keyword evidence="2" id="KW-1133">Transmembrane helix</keyword>
<gene>
    <name evidence="3" type="ORF">TVY486_0501880</name>
</gene>
<dbReference type="SUPFAM" id="SSF81665">
    <property type="entry name" value="Calcium ATPase, transmembrane domain M"/>
    <property type="match status" value="1"/>
</dbReference>
<dbReference type="VEuPathDB" id="TriTrypDB:TvY486_0501880"/>
<feature type="transmembrane region" description="Helical" evidence="2">
    <location>
        <begin position="1249"/>
        <end position="1269"/>
    </location>
</feature>
<feature type="region of interest" description="Disordered" evidence="1">
    <location>
        <begin position="1"/>
        <end position="23"/>
    </location>
</feature>
<dbReference type="InterPro" id="IPR023298">
    <property type="entry name" value="ATPase_P-typ_TM_dom_sf"/>
</dbReference>
<feature type="transmembrane region" description="Helical" evidence="2">
    <location>
        <begin position="297"/>
        <end position="316"/>
    </location>
</feature>
<feature type="region of interest" description="Disordered" evidence="1">
    <location>
        <begin position="240"/>
        <end position="282"/>
    </location>
</feature>
<evidence type="ECO:0000256" key="1">
    <source>
        <dbReference type="SAM" id="MobiDB-lite"/>
    </source>
</evidence>
<accession>G0TVL4</accession>
<reference evidence="3" key="1">
    <citation type="journal article" date="2012" name="Proc. Natl. Acad. Sci. U.S.A.">
        <title>Antigenic diversity is generated by distinct evolutionary mechanisms in African trypanosome species.</title>
        <authorList>
            <person name="Jackson A.P."/>
            <person name="Berry A."/>
            <person name="Aslett M."/>
            <person name="Allison H.C."/>
            <person name="Burton P."/>
            <person name="Vavrova-Anderson J."/>
            <person name="Brown R."/>
            <person name="Browne H."/>
            <person name="Corton N."/>
            <person name="Hauser H."/>
            <person name="Gamble J."/>
            <person name="Gilderthorp R."/>
            <person name="Marcello L."/>
            <person name="McQuillan J."/>
            <person name="Otto T.D."/>
            <person name="Quail M.A."/>
            <person name="Sanders M.J."/>
            <person name="van Tonder A."/>
            <person name="Ginger M.L."/>
            <person name="Field M.C."/>
            <person name="Barry J.D."/>
            <person name="Hertz-Fowler C."/>
            <person name="Berriman M."/>
        </authorList>
    </citation>
    <scope>NUCLEOTIDE SEQUENCE</scope>
    <source>
        <strain evidence="3">Y486</strain>
    </source>
</reference>
<feature type="transmembrane region" description="Helical" evidence="2">
    <location>
        <begin position="1050"/>
        <end position="1074"/>
    </location>
</feature>
<organism evidence="3">
    <name type="scientific">Trypanosoma vivax (strain Y486)</name>
    <dbReference type="NCBI Taxonomy" id="1055687"/>
    <lineage>
        <taxon>Eukaryota</taxon>
        <taxon>Discoba</taxon>
        <taxon>Euglenozoa</taxon>
        <taxon>Kinetoplastea</taxon>
        <taxon>Metakinetoplastina</taxon>
        <taxon>Trypanosomatida</taxon>
        <taxon>Trypanosomatidae</taxon>
        <taxon>Trypanosoma</taxon>
        <taxon>Duttonella</taxon>
    </lineage>
</organism>
<feature type="compositionally biased region" description="Basic and acidic residues" evidence="1">
    <location>
        <begin position="258"/>
        <end position="275"/>
    </location>
</feature>
<evidence type="ECO:0000313" key="3">
    <source>
        <dbReference type="EMBL" id="CCC47980.1"/>
    </source>
</evidence>
<feature type="transmembrane region" description="Helical" evidence="2">
    <location>
        <begin position="1218"/>
        <end position="1237"/>
    </location>
</feature>
<sequence>MKRRTATVAAEGAHSSQRSKRESLKVSANAASIHEEPIIQRLHQLLQVSRINLKRSVDVARMAVAAVFVHQNAPVVATFVILFISSFVRPYPQTIVCTIVVVVLYAVCMTMQVFLLWLCVTEKRRCAVAVMEDVLARWQQHIDVKRESDRPQLCAPIGPRSPGPHSRPFRVATTVDVSTGQLMYSLKCLVMKDAQRLDRKTLKVRRYTEPQCLCKLVDVMQMIFESNAIMLRPLRENSLPPRRITTRGRASKDPSLTTRDEDITTDESDHEHSPRADANGAHTSSVPQQMAFLVQRVFMLLWVIGLVVSITAGFLFRVHVAMPITEDFFISSAVAMLGLVPVNAIFLNSVLVLYANVTLDCLFRHLVSKPAYALDDRIPCYSFWTIITRLRHVLRPGPGRLALCLTSSLVETLGTATVVALLDTSGVVTDMVPLPARLLMFRPHEAPQSCSATTSSSSSDNDTDECGYTAHRYMNNSGPRSNSITMTASSVTDHKQTRRNTKRKKYQERRFIELQLTPSLQEDLAVQFSDEKELKRCETNVNSIALCLLVHSVTPEPPTRETWQEPLRFCDQTPHWARGIHWISRACGMSDSVAGEFRLLARILHIDTKASASRQRNYPEQVCTLLVMGADNAIHAFTIGTACMVVRSCSHYFNGVSIEELDSTKSAELVGVGQTVWEDGMGFETIAAAHALLPEEFSLSANTIKPTDSSYKEFFYYNGTQVTARNYHSQYNFASRQSGHQQGGPKDAGGDDACCQSSTVGDKGVQAAGLAAGSGENAVGVFGDGQACYGTNKDRRKASPLDENGHLPSSLDSLEGLLEYFIGNCHTFLGLVGMHDSIRPNVQNSMTILDEAGIRCMYFCPEGERRTKSLGSRLGLETDWNCCISLMEGADDLDAYSIRAQLPVGIESIRRHIVHVDSIPLQVKMFSHAHHASTRAMLSILQDNHEVVVAIGSLFNHGNVRSFIQCGSVHWYAAEKERYLHSGSHGAEALDINMEDFGSGDAPLYRHVADLIGCACTLSAPATTSILPIVTTLIRQARLRLSGIGNCVRFTIHANFLISLVNVIAVVMGAPLLISPVATVFELNVIVPILALSCTYTAYTEKEPMKTIYSRHNYFVRLKIFQHEALVWSMRYIPSLIGLLVLGLTCGMRTCHAKCLFDLVFFETDKCMTATRGYISLTLNYWMMIHSWTHMSRHKPFSPALSFKTRYGKRYMYLFKSFRWVAASVLATTLSVAYVLIDAGYNGVIADAFFPSHLHFFTALLFPVFLLLLDVPIKSWRLRRYTFMQKFRRLSFGTRLGMHSPRGDYEPEIASLNVTNGSGINSGSNPCDGDGETGIPSTPLSREPVLRKRLHDTFYRFTTTQSGRLELNCVCCDHMGGNYATYHVNPNDL</sequence>
<keyword evidence="2" id="KW-0472">Membrane</keyword>
<dbReference type="PANTHER" id="PTHR13219">
    <property type="entry name" value="TRANSMEMBRANE PROTEIN 94"/>
    <property type="match status" value="1"/>
</dbReference>
<keyword evidence="2" id="KW-0812">Transmembrane</keyword>
<name>G0TVL4_TRYVY</name>
<dbReference type="PANTHER" id="PTHR13219:SF6">
    <property type="entry name" value="TRANSMEMBRANE PROTEIN 94"/>
    <property type="match status" value="1"/>
</dbReference>
<feature type="transmembrane region" description="Helical" evidence="2">
    <location>
        <begin position="59"/>
        <end position="85"/>
    </location>
</feature>
<feature type="region of interest" description="Disordered" evidence="1">
    <location>
        <begin position="735"/>
        <end position="755"/>
    </location>
</feature>
<feature type="transmembrane region" description="Helical" evidence="2">
    <location>
        <begin position="328"/>
        <end position="355"/>
    </location>
</feature>
<dbReference type="EMBL" id="HE573021">
    <property type="protein sequence ID" value="CCC47980.1"/>
    <property type="molecule type" value="Genomic_DNA"/>
</dbReference>
<feature type="transmembrane region" description="Helical" evidence="2">
    <location>
        <begin position="91"/>
        <end position="118"/>
    </location>
</feature>
<protein>
    <submittedName>
        <fullName evidence="3">Uncharacterized protein</fullName>
    </submittedName>
</protein>
<proteinExistence type="predicted"/>